<evidence type="ECO:0000259" key="6">
    <source>
        <dbReference type="Pfam" id="PF00535"/>
    </source>
</evidence>
<evidence type="ECO:0000313" key="7">
    <source>
        <dbReference type="EMBL" id="PVZ15085.1"/>
    </source>
</evidence>
<dbReference type="PANTHER" id="PTHR43646:SF2">
    <property type="entry name" value="GLYCOSYLTRANSFERASE 2-LIKE DOMAIN-CONTAINING PROTEIN"/>
    <property type="match status" value="1"/>
</dbReference>
<dbReference type="Proteomes" id="UP000245462">
    <property type="component" value="Unassembled WGS sequence"/>
</dbReference>
<dbReference type="GO" id="GO:0016757">
    <property type="term" value="F:glycosyltransferase activity"/>
    <property type="evidence" value="ECO:0007669"/>
    <property type="project" value="UniProtKB-KW"/>
</dbReference>
<accession>A0A2U1FSD9</accession>
<dbReference type="GeneID" id="94549723"/>
<proteinExistence type="predicted"/>
<keyword evidence="3" id="KW-0328">Glycosyltransferase</keyword>
<dbReference type="OrthoDB" id="761861at2"/>
<dbReference type="Pfam" id="PF00535">
    <property type="entry name" value="Glycos_transf_2"/>
    <property type="match status" value="1"/>
</dbReference>
<evidence type="ECO:0000256" key="4">
    <source>
        <dbReference type="ARBA" id="ARBA00022679"/>
    </source>
</evidence>
<dbReference type="Gene3D" id="3.90.550.10">
    <property type="entry name" value="Spore Coat Polysaccharide Biosynthesis Protein SpsA, Chain A"/>
    <property type="match status" value="1"/>
</dbReference>
<evidence type="ECO:0000256" key="2">
    <source>
        <dbReference type="ARBA" id="ARBA00022475"/>
    </source>
</evidence>
<dbReference type="InterPro" id="IPR001173">
    <property type="entry name" value="Glyco_trans_2-like"/>
</dbReference>
<dbReference type="PANTHER" id="PTHR43646">
    <property type="entry name" value="GLYCOSYLTRANSFERASE"/>
    <property type="match status" value="1"/>
</dbReference>
<comment type="caution">
    <text evidence="7">The sequence shown here is derived from an EMBL/GenBank/DDBJ whole genome shotgun (WGS) entry which is preliminary data.</text>
</comment>
<dbReference type="AlphaFoldDB" id="A0A2U1FSD9"/>
<evidence type="ECO:0000256" key="3">
    <source>
        <dbReference type="ARBA" id="ARBA00022676"/>
    </source>
</evidence>
<dbReference type="SUPFAM" id="SSF53448">
    <property type="entry name" value="Nucleotide-diphospho-sugar transferases"/>
    <property type="match status" value="1"/>
</dbReference>
<protein>
    <submittedName>
        <fullName evidence="7">Glycosyltransferase involved in cell wall biosynthesis</fullName>
    </submittedName>
</protein>
<evidence type="ECO:0000256" key="1">
    <source>
        <dbReference type="ARBA" id="ARBA00004236"/>
    </source>
</evidence>
<dbReference type="CDD" id="cd00761">
    <property type="entry name" value="Glyco_tranf_GTA_type"/>
    <property type="match status" value="1"/>
</dbReference>
<reference evidence="7 8" key="1">
    <citation type="submission" date="2018-04" db="EMBL/GenBank/DDBJ databases">
        <title>Genomic Encyclopedia of Type Strains, Phase IV (KMG-IV): sequencing the most valuable type-strain genomes for metagenomic binning, comparative biology and taxonomic classification.</title>
        <authorList>
            <person name="Goeker M."/>
        </authorList>
    </citation>
    <scope>NUCLEOTIDE SEQUENCE [LARGE SCALE GENOMIC DNA]</scope>
    <source>
        <strain evidence="7 8">DSM 28520</strain>
    </source>
</reference>
<dbReference type="RefSeq" id="WP_116678277.1">
    <property type="nucleotide sequence ID" value="NZ_JBGYVJ010000172.1"/>
</dbReference>
<gene>
    <name evidence="7" type="ORF">C7382_10111</name>
</gene>
<evidence type="ECO:0000313" key="8">
    <source>
        <dbReference type="Proteomes" id="UP000245462"/>
    </source>
</evidence>
<keyword evidence="2" id="KW-1003">Cell membrane</keyword>
<dbReference type="InterPro" id="IPR029044">
    <property type="entry name" value="Nucleotide-diphossugar_trans"/>
</dbReference>
<dbReference type="EMBL" id="QEKY01000001">
    <property type="protein sequence ID" value="PVZ15085.1"/>
    <property type="molecule type" value="Genomic_DNA"/>
</dbReference>
<evidence type="ECO:0000256" key="5">
    <source>
        <dbReference type="ARBA" id="ARBA00023136"/>
    </source>
</evidence>
<dbReference type="GO" id="GO:0005886">
    <property type="term" value="C:plasma membrane"/>
    <property type="evidence" value="ECO:0007669"/>
    <property type="project" value="UniProtKB-SubCell"/>
</dbReference>
<name>A0A2U1FSD9_9PORP</name>
<feature type="domain" description="Glycosyltransferase 2-like" evidence="6">
    <location>
        <begin position="8"/>
        <end position="142"/>
    </location>
</feature>
<keyword evidence="5" id="KW-0472">Membrane</keyword>
<comment type="subcellular location">
    <subcellularLocation>
        <location evidence="1">Cell membrane</location>
    </subcellularLocation>
</comment>
<sequence length="296" mass="33254">MHHTIALSILIPVFRRDCRPLLEELQAQAKKLSVGYEIILGDDCSGEPFTSVYATYQQEGLCRVFTPHQNMGAGRLRNALAQEAQGDQLLILDSDTMPASANFLARYLQQASADEAVCGGFIYPPTLDNPLRQRYGERVESKPAVERAKAPHAGFVSMAFMIPRTTMLATGFPPNMGMGYEDLLFGEHLRLAGVALRHFDNPVEHHNCDTPAEFLSTTRRYIDNLHRHQEELGSLVRLARAYRKLHNWHLADVAAALWPPLRPLLERQLTGAHPSLRLFNLYKLLYLASISSPRKG</sequence>
<keyword evidence="8" id="KW-1185">Reference proteome</keyword>
<organism evidence="7 8">
    <name type="scientific">Porphyromonas loveana</name>
    <dbReference type="NCBI Taxonomy" id="1884669"/>
    <lineage>
        <taxon>Bacteria</taxon>
        <taxon>Pseudomonadati</taxon>
        <taxon>Bacteroidota</taxon>
        <taxon>Bacteroidia</taxon>
        <taxon>Bacteroidales</taxon>
        <taxon>Porphyromonadaceae</taxon>
        <taxon>Porphyromonas</taxon>
    </lineage>
</organism>
<keyword evidence="4 7" id="KW-0808">Transferase</keyword>